<reference evidence="8" key="1">
    <citation type="journal article" date="2011" name="Stand. Genomic Sci.">
        <title>Genome sequence of the filamentous, gliding Thiothrix nivea neotype strain (JP2(T)).</title>
        <authorList>
            <person name="Lapidus A."/>
            <person name="Nolan M."/>
            <person name="Lucas S."/>
            <person name="Glavina Del Rio T."/>
            <person name="Tice H."/>
            <person name="Cheng J.F."/>
            <person name="Tapia R."/>
            <person name="Han C."/>
            <person name="Goodwin L."/>
            <person name="Pitluck S."/>
            <person name="Liolios K."/>
            <person name="Pagani I."/>
            <person name="Ivanova N."/>
            <person name="Huntemann M."/>
            <person name="Mavromatis K."/>
            <person name="Mikhailova N."/>
            <person name="Pati A."/>
            <person name="Chen A."/>
            <person name="Palaniappan K."/>
            <person name="Land M."/>
            <person name="Brambilla E.M."/>
            <person name="Rohde M."/>
            <person name="Abt B."/>
            <person name="Verbarg S."/>
            <person name="Goker M."/>
            <person name="Bristow J."/>
            <person name="Eisen J.A."/>
            <person name="Markowitz V."/>
            <person name="Hugenholtz P."/>
            <person name="Kyrpides N.C."/>
            <person name="Klenk H.P."/>
            <person name="Woyke T."/>
        </authorList>
    </citation>
    <scope>NUCLEOTIDE SEQUENCE [LARGE SCALE GENOMIC DNA]</scope>
    <source>
        <strain evidence="8">ATCC 35100 / DSM 5205 / JP2</strain>
    </source>
</reference>
<evidence type="ECO:0000256" key="5">
    <source>
        <dbReference type="ARBA" id="ARBA00023315"/>
    </source>
</evidence>
<evidence type="ECO:0000259" key="6">
    <source>
        <dbReference type="SMART" id="SM00563"/>
    </source>
</evidence>
<dbReference type="AlphaFoldDB" id="A0A656H9H8"/>
<dbReference type="SMART" id="SM00563">
    <property type="entry name" value="PlsC"/>
    <property type="match status" value="1"/>
</dbReference>
<dbReference type="Pfam" id="PF01553">
    <property type="entry name" value="Acyltransferase"/>
    <property type="match status" value="1"/>
</dbReference>
<dbReference type="Proteomes" id="UP000005317">
    <property type="component" value="Unassembled WGS sequence"/>
</dbReference>
<keyword evidence="8" id="KW-1185">Reference proteome</keyword>
<evidence type="ECO:0000313" key="8">
    <source>
        <dbReference type="Proteomes" id="UP000005317"/>
    </source>
</evidence>
<dbReference type="CDD" id="cd07989">
    <property type="entry name" value="LPLAT_AGPAT-like"/>
    <property type="match status" value="1"/>
</dbReference>
<dbReference type="InterPro" id="IPR002123">
    <property type="entry name" value="Plipid/glycerol_acylTrfase"/>
</dbReference>
<gene>
    <name evidence="7" type="ORF">Thini_0600</name>
</gene>
<protein>
    <submittedName>
        <fullName evidence="7">Lyso-ornithine lipid acyltransferase</fullName>
    </submittedName>
</protein>
<feature type="domain" description="Phospholipid/glycerol acyltransferase" evidence="6">
    <location>
        <begin position="70"/>
        <end position="182"/>
    </location>
</feature>
<dbReference type="RefSeq" id="WP_002707192.1">
    <property type="nucleotide sequence ID" value="NZ_JH651384.1"/>
</dbReference>
<comment type="pathway">
    <text evidence="1">Lipid metabolism.</text>
</comment>
<dbReference type="PANTHER" id="PTHR10434:SF64">
    <property type="entry name" value="1-ACYL-SN-GLYCEROL-3-PHOSPHATE ACYLTRANSFERASE-RELATED"/>
    <property type="match status" value="1"/>
</dbReference>
<dbReference type="GO" id="GO:0003841">
    <property type="term" value="F:1-acylglycerol-3-phosphate O-acyltransferase activity"/>
    <property type="evidence" value="ECO:0007669"/>
    <property type="project" value="TreeGrafter"/>
</dbReference>
<dbReference type="SUPFAM" id="SSF69593">
    <property type="entry name" value="Glycerol-3-phosphate (1)-acyltransferase"/>
    <property type="match status" value="1"/>
</dbReference>
<evidence type="ECO:0000256" key="3">
    <source>
        <dbReference type="ARBA" id="ARBA00022679"/>
    </source>
</evidence>
<dbReference type="EMBL" id="JH651384">
    <property type="protein sequence ID" value="EIJ33238.1"/>
    <property type="molecule type" value="Genomic_DNA"/>
</dbReference>
<keyword evidence="5 7" id="KW-0012">Acyltransferase</keyword>
<dbReference type="PANTHER" id="PTHR10434">
    <property type="entry name" value="1-ACYL-SN-GLYCEROL-3-PHOSPHATE ACYLTRANSFERASE"/>
    <property type="match status" value="1"/>
</dbReference>
<dbReference type="OrthoDB" id="9806880at2"/>
<keyword evidence="4" id="KW-0443">Lipid metabolism</keyword>
<accession>A0A656H9H8</accession>
<evidence type="ECO:0000256" key="1">
    <source>
        <dbReference type="ARBA" id="ARBA00005189"/>
    </source>
</evidence>
<name>A0A656H9H8_THINJ</name>
<evidence type="ECO:0000256" key="2">
    <source>
        <dbReference type="ARBA" id="ARBA00022516"/>
    </source>
</evidence>
<keyword evidence="2" id="KW-0444">Lipid biosynthesis</keyword>
<evidence type="ECO:0000256" key="4">
    <source>
        <dbReference type="ARBA" id="ARBA00023098"/>
    </source>
</evidence>
<sequence precursor="true">MKLLRRVFRLFRLSLHILTGVMLTALMAGILRISFNKPFYQRLISWWLSGVARRVGVRVTLFGEPAGDGVLMVANHISWLDIALLGGYARPRFLSKQEVRHWPVIGWLADKSGTLFITRGKAGAAAQASATILQALQGGRAVLLFPEGTTTTGNDVRTFHARLLAPALDVGVRVQPVALRYPGSDGLTHPLVPYVDQQSLWDNLQGLLGEQEIRAEIHFLPPLETAGLDRKTLAARCEQQVRAVVTQRGEG</sequence>
<proteinExistence type="predicted"/>
<dbReference type="GO" id="GO:0006654">
    <property type="term" value="P:phosphatidic acid biosynthetic process"/>
    <property type="evidence" value="ECO:0007669"/>
    <property type="project" value="TreeGrafter"/>
</dbReference>
<keyword evidence="3 7" id="KW-0808">Transferase</keyword>
<evidence type="ECO:0000313" key="7">
    <source>
        <dbReference type="EMBL" id="EIJ33238.1"/>
    </source>
</evidence>
<organism evidence="7 8">
    <name type="scientific">Thiothrix nivea (strain ATCC 35100 / DSM 5205 / JP2)</name>
    <dbReference type="NCBI Taxonomy" id="870187"/>
    <lineage>
        <taxon>Bacteria</taxon>
        <taxon>Pseudomonadati</taxon>
        <taxon>Pseudomonadota</taxon>
        <taxon>Gammaproteobacteria</taxon>
        <taxon>Thiotrichales</taxon>
        <taxon>Thiotrichaceae</taxon>
        <taxon>Thiothrix</taxon>
    </lineage>
</organism>